<dbReference type="SUPFAM" id="SSF103088">
    <property type="entry name" value="OmpA-like"/>
    <property type="match status" value="1"/>
</dbReference>
<dbReference type="STRING" id="1121485.GCA_000426485_00653"/>
<evidence type="ECO:0000313" key="2">
    <source>
        <dbReference type="Proteomes" id="UP000297861"/>
    </source>
</evidence>
<dbReference type="SUPFAM" id="SSF48452">
    <property type="entry name" value="TPR-like"/>
    <property type="match status" value="1"/>
</dbReference>
<name>A0A4Y8L114_9BACT</name>
<dbReference type="EMBL" id="SOML01000006">
    <property type="protein sequence ID" value="TFD96253.1"/>
    <property type="molecule type" value="Genomic_DNA"/>
</dbReference>
<protein>
    <recommendedName>
        <fullName evidence="3">OmpA-like domain-containing protein</fullName>
    </recommendedName>
</protein>
<dbReference type="InterPro" id="IPR036737">
    <property type="entry name" value="OmpA-like_sf"/>
</dbReference>
<dbReference type="InterPro" id="IPR011990">
    <property type="entry name" value="TPR-like_helical_dom_sf"/>
</dbReference>
<keyword evidence="2" id="KW-1185">Reference proteome</keyword>
<comment type="caution">
    <text evidence="1">The sequence shown here is derived from an EMBL/GenBank/DDBJ whole genome shotgun (WGS) entry which is preliminary data.</text>
</comment>
<organism evidence="1 2">
    <name type="scientific">Dysgonomonas capnocytophagoides</name>
    <dbReference type="NCBI Taxonomy" id="45254"/>
    <lineage>
        <taxon>Bacteria</taxon>
        <taxon>Pseudomonadati</taxon>
        <taxon>Bacteroidota</taxon>
        <taxon>Bacteroidia</taxon>
        <taxon>Bacteroidales</taxon>
        <taxon>Dysgonomonadaceae</taxon>
        <taxon>Dysgonomonas</taxon>
    </lineage>
</organism>
<dbReference type="PROSITE" id="PS51257">
    <property type="entry name" value="PROKAR_LIPOPROTEIN"/>
    <property type="match status" value="1"/>
</dbReference>
<evidence type="ECO:0008006" key="3">
    <source>
        <dbReference type="Google" id="ProtNLM"/>
    </source>
</evidence>
<sequence>MKRNILTIFISFLLLLSLLTVVFAFSSCGSRKQYNRLDIERLFMQTAKPEIDFVKGGGLEGKDGPRTVSEEVSFSNRGEQQSLQEGEVFASDAVKLDTTKVYKLNEVVVKVKSHFAPERDGKVNIDFDILAPVDVLDPNWRLVLTPRIIDGDSICPLDTVILTGDSFKDKQVGDYEAYSDFLSTIVSPSAYDSLFVDWKGLDKEIHKVQKRNYNDFRAQYDLMMDYENWKKMNEMEFLSMEAIAMRHKRHMYEKYWRKAENLTDKNVRKQKEPEDYHSKYVQKYEKDYVRFLKDRFSLHWVDTVSVDMNIHAQKDSVLKRSHIPRKYRNLYAKGLTIRDLKAKPFTAEDSVKIAKHHYLIDEIVLNEMNMNRKDDIFKEIVQFPYRTDTKGIRTDTVITAEENMVYTYRQPWKVRPGMKNLKVVLTSKVEAMDRTVFEFPPSDTLTYYIASLSQLAENSLATERVQLHKFMFDKITVYPKYKSKKVSKFDESSNSGIFDKLIEAYKVYSSKEGLAVDSITIQSSVDLSGDWDSNYALSQHRAESVMEYLRSKMPVHFAVTPKGEDWNTLVKEIQLRSDMPNGQEIISRLTTATYPDQTEEDIKKDFPEDYKIIKNEIYPKLERIDFRVEISRPDIEKDTVRETFREDYAEAIKLLRNGEYMPALEVLANYPDFNTALCLACMGYNDKAEDLLNKLPQAAKNEYLLAIIAVRKNDDQKASGHLIKACELDPNLYNRVSLDSEVTGLANRLSLWSKLHRD</sequence>
<dbReference type="Proteomes" id="UP000297861">
    <property type="component" value="Unassembled WGS sequence"/>
</dbReference>
<gene>
    <name evidence="1" type="ORF">E2605_11535</name>
</gene>
<dbReference type="Gene3D" id="3.30.1330.60">
    <property type="entry name" value="OmpA-like domain"/>
    <property type="match status" value="1"/>
</dbReference>
<proteinExistence type="predicted"/>
<dbReference type="OrthoDB" id="1031365at2"/>
<dbReference type="AlphaFoldDB" id="A0A4Y8L114"/>
<reference evidence="1 2" key="1">
    <citation type="submission" date="2019-03" db="EMBL/GenBank/DDBJ databases">
        <title>San Antonio Military Medical Center submission to MRSN (WRAIR), pending publication.</title>
        <authorList>
            <person name="Blyth D.M."/>
            <person name="Mccarthy S.L."/>
            <person name="Schall S.E."/>
            <person name="Stam J.A."/>
            <person name="Ong A.C."/>
            <person name="Mcgann P.T."/>
        </authorList>
    </citation>
    <scope>NUCLEOTIDE SEQUENCE [LARGE SCALE GENOMIC DNA]</scope>
    <source>
        <strain evidence="1 2">MRSN571793</strain>
    </source>
</reference>
<evidence type="ECO:0000313" key="1">
    <source>
        <dbReference type="EMBL" id="TFD96253.1"/>
    </source>
</evidence>
<accession>A0A4Y8L114</accession>